<accession>A0A3M7PUS8</accession>
<gene>
    <name evidence="2" type="ORF">BpHYR1_019399</name>
</gene>
<dbReference type="PANTHER" id="PTHR37984">
    <property type="entry name" value="PROTEIN CBG26694"/>
    <property type="match status" value="1"/>
</dbReference>
<proteinExistence type="predicted"/>
<dbReference type="InterPro" id="IPR050951">
    <property type="entry name" value="Retrovirus_Pol_polyprotein"/>
</dbReference>
<evidence type="ECO:0000259" key="1">
    <source>
        <dbReference type="Pfam" id="PF17921"/>
    </source>
</evidence>
<reference evidence="2 3" key="1">
    <citation type="journal article" date="2018" name="Sci. Rep.">
        <title>Genomic signatures of local adaptation to the degree of environmental predictability in rotifers.</title>
        <authorList>
            <person name="Franch-Gras L."/>
            <person name="Hahn C."/>
            <person name="Garcia-Roger E.M."/>
            <person name="Carmona M.J."/>
            <person name="Serra M."/>
            <person name="Gomez A."/>
        </authorList>
    </citation>
    <scope>NUCLEOTIDE SEQUENCE [LARGE SCALE GENOMIC DNA]</scope>
    <source>
        <strain evidence="2">HYR1</strain>
    </source>
</reference>
<dbReference type="EMBL" id="REGN01008746">
    <property type="protein sequence ID" value="RNA02830.1"/>
    <property type="molecule type" value="Genomic_DNA"/>
</dbReference>
<dbReference type="InterPro" id="IPR041588">
    <property type="entry name" value="Integrase_H2C2"/>
</dbReference>
<dbReference type="AlphaFoldDB" id="A0A3M7PUS8"/>
<feature type="domain" description="Integrase zinc-binding" evidence="1">
    <location>
        <begin position="23"/>
        <end position="76"/>
    </location>
</feature>
<dbReference type="PANTHER" id="PTHR37984:SF8">
    <property type="entry name" value="CCHC-TYPE DOMAIN-CONTAINING PROTEIN"/>
    <property type="match status" value="1"/>
</dbReference>
<keyword evidence="3" id="KW-1185">Reference proteome</keyword>
<comment type="caution">
    <text evidence="2">The sequence shown here is derived from an EMBL/GenBank/DDBJ whole genome shotgun (WGS) entry which is preliminary data.</text>
</comment>
<name>A0A3M7PUS8_BRAPC</name>
<organism evidence="2 3">
    <name type="scientific">Brachionus plicatilis</name>
    <name type="common">Marine rotifer</name>
    <name type="synonym">Brachionus muelleri</name>
    <dbReference type="NCBI Taxonomy" id="10195"/>
    <lineage>
        <taxon>Eukaryota</taxon>
        <taxon>Metazoa</taxon>
        <taxon>Spiralia</taxon>
        <taxon>Gnathifera</taxon>
        <taxon>Rotifera</taxon>
        <taxon>Eurotatoria</taxon>
        <taxon>Monogononta</taxon>
        <taxon>Pseudotrocha</taxon>
        <taxon>Ploima</taxon>
        <taxon>Brachionidae</taxon>
        <taxon>Brachionus</taxon>
    </lineage>
</organism>
<evidence type="ECO:0000313" key="2">
    <source>
        <dbReference type="EMBL" id="RNA02830.1"/>
    </source>
</evidence>
<sequence>MYDLKEDLIFYFDKKGCALIVPKPELRTKIIEKSHVLGHFQKETTVKRIREEYFWKNIDRDVEQYILACDICKRNNLIALKEHPAKTLNIK</sequence>
<dbReference type="Pfam" id="PF17921">
    <property type="entry name" value="Integrase_H2C2"/>
    <property type="match status" value="1"/>
</dbReference>
<dbReference type="OrthoDB" id="3863715at2759"/>
<dbReference type="Gene3D" id="1.10.340.70">
    <property type="match status" value="1"/>
</dbReference>
<evidence type="ECO:0000313" key="3">
    <source>
        <dbReference type="Proteomes" id="UP000276133"/>
    </source>
</evidence>
<protein>
    <submittedName>
        <fullName evidence="2">Pol</fullName>
    </submittedName>
</protein>
<dbReference type="Proteomes" id="UP000276133">
    <property type="component" value="Unassembled WGS sequence"/>
</dbReference>
<feature type="non-terminal residue" evidence="2">
    <location>
        <position position="91"/>
    </location>
</feature>